<sequence length="54" mass="6503">MEDNALWKIAQKSDIWDYVDMNIFYNLAKKHIISWKRKENKTLSLDVDKIVYGI</sequence>
<protein>
    <submittedName>
        <fullName evidence="1">Uncharacterized protein</fullName>
    </submittedName>
</protein>
<dbReference type="EMBL" id="AMFJ01021672">
    <property type="protein sequence ID" value="EKD65775.1"/>
    <property type="molecule type" value="Genomic_DNA"/>
</dbReference>
<comment type="caution">
    <text evidence="1">The sequence shown here is derived from an EMBL/GenBank/DDBJ whole genome shotgun (WGS) entry which is preliminary data.</text>
</comment>
<evidence type="ECO:0000313" key="1">
    <source>
        <dbReference type="EMBL" id="EKD65775.1"/>
    </source>
</evidence>
<dbReference type="AlphaFoldDB" id="K2ACR9"/>
<accession>K2ACR9</accession>
<organism evidence="1">
    <name type="scientific">uncultured bacterium</name>
    <name type="common">gcode 4</name>
    <dbReference type="NCBI Taxonomy" id="1234023"/>
    <lineage>
        <taxon>Bacteria</taxon>
        <taxon>environmental samples</taxon>
    </lineage>
</organism>
<proteinExistence type="predicted"/>
<reference evidence="1" key="1">
    <citation type="journal article" date="2012" name="Science">
        <title>Fermentation, hydrogen, and sulfur metabolism in multiple uncultivated bacterial phyla.</title>
        <authorList>
            <person name="Wrighton K.C."/>
            <person name="Thomas B.C."/>
            <person name="Sharon I."/>
            <person name="Miller C.S."/>
            <person name="Castelle C.J."/>
            <person name="VerBerkmoes N.C."/>
            <person name="Wilkins M.J."/>
            <person name="Hettich R.L."/>
            <person name="Lipton M.S."/>
            <person name="Williams K.H."/>
            <person name="Long P.E."/>
            <person name="Banfield J.F."/>
        </authorList>
    </citation>
    <scope>NUCLEOTIDE SEQUENCE [LARGE SCALE GENOMIC DNA]</scope>
</reference>
<name>K2ACR9_9BACT</name>
<gene>
    <name evidence="1" type="ORF">ACD_49C00086G0001</name>
</gene>